<evidence type="ECO:0000313" key="2">
    <source>
        <dbReference type="EMBL" id="TQL28984.1"/>
    </source>
</evidence>
<sequence length="350" mass="37245">MSSAVTFSVSPDYYRAAVAELRRSLDVASVRRLGDDAGVVELRQTPDQSGAQGDSLRTVADACRRGEVRFVRHLAAADAQTKTSALRGGPDDAADWALDAVLDRIEPGDEVSLHVWDSGQAPYAPGKVRRPLLEALIDSGARVVTSGAPRTVSVCLGEERSTAGIGASADGLSDWGGGRMRLASRKEQVSRAEFKLEELFSLVGAPEVTSAVDLGASPGGWTRIVHGLGATRIDAVDPADLDPRVLALPGVTHHRTTAGEFVNGPDAAPVDLIVNDMRMVPHLTAHTMVEAAPLLRPGGLAIVTFKLGTNNPVKQADESLDLMAPAYEPVFVRQLQHNRQELTVVARPRH</sequence>
<dbReference type="Gene3D" id="3.40.50.150">
    <property type="entry name" value="Vaccinia Virus protein VP39"/>
    <property type="match status" value="1"/>
</dbReference>
<dbReference type="SUPFAM" id="SSF53335">
    <property type="entry name" value="S-adenosyl-L-methionine-dependent methyltransferases"/>
    <property type="match status" value="1"/>
</dbReference>
<dbReference type="PANTHER" id="PTHR37524:SF2">
    <property type="entry name" value="RIBOSOMAL RNA METHYLTRANSFERASE FTSJ DOMAIN-CONTAINING PROTEIN"/>
    <property type="match status" value="1"/>
</dbReference>
<accession>A0A542WZN6</accession>
<keyword evidence="2" id="KW-0489">Methyltransferase</keyword>
<protein>
    <submittedName>
        <fullName evidence="2">23S rRNA (Cytidine2498-2'-O)-methyltransferase</fullName>
    </submittedName>
</protein>
<dbReference type="CDD" id="cd02440">
    <property type="entry name" value="AdoMet_MTases"/>
    <property type="match status" value="1"/>
</dbReference>
<feature type="domain" description="Ribosomal RNA methyltransferase FtsJ" evidence="1">
    <location>
        <begin position="189"/>
        <end position="279"/>
    </location>
</feature>
<dbReference type="GO" id="GO:0032259">
    <property type="term" value="P:methylation"/>
    <property type="evidence" value="ECO:0007669"/>
    <property type="project" value="UniProtKB-KW"/>
</dbReference>
<dbReference type="Pfam" id="PF01728">
    <property type="entry name" value="FtsJ"/>
    <property type="match status" value="1"/>
</dbReference>
<organism evidence="2 3">
    <name type="scientific">Barrientosiimonas humi</name>
    <dbReference type="NCBI Taxonomy" id="999931"/>
    <lineage>
        <taxon>Bacteria</taxon>
        <taxon>Bacillati</taxon>
        <taxon>Actinomycetota</taxon>
        <taxon>Actinomycetes</taxon>
        <taxon>Micrococcales</taxon>
        <taxon>Dermacoccaceae</taxon>
        <taxon>Barrientosiimonas</taxon>
    </lineage>
</organism>
<keyword evidence="3" id="KW-1185">Reference proteome</keyword>
<dbReference type="OrthoDB" id="9784736at2"/>
<dbReference type="GO" id="GO:0008168">
    <property type="term" value="F:methyltransferase activity"/>
    <property type="evidence" value="ECO:0007669"/>
    <property type="project" value="UniProtKB-KW"/>
</dbReference>
<dbReference type="Proteomes" id="UP000318336">
    <property type="component" value="Unassembled WGS sequence"/>
</dbReference>
<reference evidence="2 3" key="1">
    <citation type="submission" date="2019-06" db="EMBL/GenBank/DDBJ databases">
        <title>Sequencing the genomes of 1000 actinobacteria strains.</title>
        <authorList>
            <person name="Klenk H.-P."/>
        </authorList>
    </citation>
    <scope>NUCLEOTIDE SEQUENCE [LARGE SCALE GENOMIC DNA]</scope>
    <source>
        <strain evidence="2 3">DSM 24617</strain>
    </source>
</reference>
<evidence type="ECO:0000313" key="3">
    <source>
        <dbReference type="Proteomes" id="UP000318336"/>
    </source>
</evidence>
<keyword evidence="2" id="KW-0808">Transferase</keyword>
<dbReference type="EMBL" id="VFOK01000002">
    <property type="protein sequence ID" value="TQL28984.1"/>
    <property type="molecule type" value="Genomic_DNA"/>
</dbReference>
<name>A0A542WZN6_9MICO</name>
<evidence type="ECO:0000259" key="1">
    <source>
        <dbReference type="Pfam" id="PF01728"/>
    </source>
</evidence>
<gene>
    <name evidence="2" type="ORF">FB554_3296</name>
</gene>
<dbReference type="InterPro" id="IPR002877">
    <property type="entry name" value="RNA_MeTrfase_FtsJ_dom"/>
</dbReference>
<proteinExistence type="predicted"/>
<comment type="caution">
    <text evidence="2">The sequence shown here is derived from an EMBL/GenBank/DDBJ whole genome shotgun (WGS) entry which is preliminary data.</text>
</comment>
<dbReference type="PANTHER" id="PTHR37524">
    <property type="entry name" value="RIBOSOMAL RNA LARGE SUBUNIT METHYLTRANSFERASE M"/>
    <property type="match status" value="1"/>
</dbReference>
<dbReference type="AlphaFoldDB" id="A0A542WZN6"/>
<dbReference type="InterPro" id="IPR029063">
    <property type="entry name" value="SAM-dependent_MTases_sf"/>
</dbReference>
<dbReference type="RefSeq" id="WP_142007743.1">
    <property type="nucleotide sequence ID" value="NZ_CAJTBP010000001.1"/>
</dbReference>